<dbReference type="EnsemblPlants" id="EMT02222">
    <property type="protein sequence ID" value="EMT02222"/>
    <property type="gene ID" value="F775_04702"/>
</dbReference>
<sequence>MAQVTGCVKINVDGGLSRSGERGAVSAVCRDGMSKFMGASAVVVDGLVDSETLQAVGCSEALSLAFDLNISSVQVATDCLQVVRNIREQNPCKYSTIIHEFNAKKNKFQIVELGHEMRVYNMEAHALVKASTSLESGRHLWLTSPPPIICIPVDILQ</sequence>
<dbReference type="SUPFAM" id="SSF53098">
    <property type="entry name" value="Ribonuclease H-like"/>
    <property type="match status" value="1"/>
</dbReference>
<dbReference type="CDD" id="cd06222">
    <property type="entry name" value="RNase_H_like"/>
    <property type="match status" value="1"/>
</dbReference>
<dbReference type="Pfam" id="PF13456">
    <property type="entry name" value="RVT_3"/>
    <property type="match status" value="1"/>
</dbReference>
<evidence type="ECO:0000313" key="1">
    <source>
        <dbReference type="EnsemblPlants" id="EMT02222"/>
    </source>
</evidence>
<dbReference type="InterPro" id="IPR052929">
    <property type="entry name" value="RNase_H-like_EbsB-rel"/>
</dbReference>
<dbReference type="Gene3D" id="3.30.420.10">
    <property type="entry name" value="Ribonuclease H-like superfamily/Ribonuclease H"/>
    <property type="match status" value="1"/>
</dbReference>
<dbReference type="AlphaFoldDB" id="N1QR67"/>
<accession>N1QR67</accession>
<protein>
    <submittedName>
        <fullName evidence="1">Uncharacterized protein</fullName>
    </submittedName>
</protein>
<organism evidence="1">
    <name type="scientific">Aegilops tauschii</name>
    <name type="common">Tausch's goatgrass</name>
    <name type="synonym">Aegilops squarrosa</name>
    <dbReference type="NCBI Taxonomy" id="37682"/>
    <lineage>
        <taxon>Eukaryota</taxon>
        <taxon>Viridiplantae</taxon>
        <taxon>Streptophyta</taxon>
        <taxon>Embryophyta</taxon>
        <taxon>Tracheophyta</taxon>
        <taxon>Spermatophyta</taxon>
        <taxon>Magnoliopsida</taxon>
        <taxon>Liliopsida</taxon>
        <taxon>Poales</taxon>
        <taxon>Poaceae</taxon>
        <taxon>BOP clade</taxon>
        <taxon>Pooideae</taxon>
        <taxon>Triticodae</taxon>
        <taxon>Triticeae</taxon>
        <taxon>Triticinae</taxon>
        <taxon>Aegilops</taxon>
    </lineage>
</organism>
<dbReference type="InterPro" id="IPR012337">
    <property type="entry name" value="RNaseH-like_sf"/>
</dbReference>
<name>N1QR67_AEGTA</name>
<dbReference type="GO" id="GO:0003676">
    <property type="term" value="F:nucleic acid binding"/>
    <property type="evidence" value="ECO:0007669"/>
    <property type="project" value="InterPro"/>
</dbReference>
<dbReference type="PANTHER" id="PTHR47074">
    <property type="entry name" value="BNAC02G40300D PROTEIN"/>
    <property type="match status" value="1"/>
</dbReference>
<dbReference type="PANTHER" id="PTHR47074:SF73">
    <property type="entry name" value="OS04G0448401 PROTEIN"/>
    <property type="match status" value="1"/>
</dbReference>
<reference evidence="1" key="1">
    <citation type="submission" date="2015-06" db="UniProtKB">
        <authorList>
            <consortium name="EnsemblPlants"/>
        </authorList>
    </citation>
    <scope>IDENTIFICATION</scope>
</reference>
<dbReference type="GO" id="GO:0004523">
    <property type="term" value="F:RNA-DNA hybrid ribonuclease activity"/>
    <property type="evidence" value="ECO:0007669"/>
    <property type="project" value="InterPro"/>
</dbReference>
<dbReference type="InterPro" id="IPR036397">
    <property type="entry name" value="RNaseH_sf"/>
</dbReference>
<dbReference type="InterPro" id="IPR044730">
    <property type="entry name" value="RNase_H-like_dom_plant"/>
</dbReference>
<dbReference type="ExpressionAtlas" id="N1QR67">
    <property type="expression patterns" value="baseline"/>
</dbReference>
<proteinExistence type="predicted"/>
<dbReference type="InterPro" id="IPR002156">
    <property type="entry name" value="RNaseH_domain"/>
</dbReference>